<dbReference type="GeneID" id="128199976"/>
<evidence type="ECO:0000313" key="4">
    <source>
        <dbReference type="RefSeq" id="XP_052755115.1"/>
    </source>
</evidence>
<evidence type="ECO:0000256" key="1">
    <source>
        <dbReference type="SAM" id="Phobius"/>
    </source>
</evidence>
<keyword evidence="1" id="KW-0472">Membrane</keyword>
<organism evidence="3 4">
    <name type="scientific">Galleria mellonella</name>
    <name type="common">Greater wax moth</name>
    <dbReference type="NCBI Taxonomy" id="7137"/>
    <lineage>
        <taxon>Eukaryota</taxon>
        <taxon>Metazoa</taxon>
        <taxon>Ecdysozoa</taxon>
        <taxon>Arthropoda</taxon>
        <taxon>Hexapoda</taxon>
        <taxon>Insecta</taxon>
        <taxon>Pterygota</taxon>
        <taxon>Neoptera</taxon>
        <taxon>Endopterygota</taxon>
        <taxon>Lepidoptera</taxon>
        <taxon>Glossata</taxon>
        <taxon>Ditrysia</taxon>
        <taxon>Pyraloidea</taxon>
        <taxon>Pyralidae</taxon>
        <taxon>Galleriinae</taxon>
        <taxon>Galleria</taxon>
    </lineage>
</organism>
<reference evidence="4" key="1">
    <citation type="submission" date="2025-08" db="UniProtKB">
        <authorList>
            <consortium name="RefSeq"/>
        </authorList>
    </citation>
    <scope>IDENTIFICATION</scope>
    <source>
        <tissue evidence="4">Whole larvae</tissue>
    </source>
</reference>
<dbReference type="InterPro" id="IPR002350">
    <property type="entry name" value="Kazal_dom"/>
</dbReference>
<sequence length="88" mass="10207">MFNRHQGCLVIFNITILILSLVLVLVTPKPQVDWAEVECFCTPQYDPICASDRRRYRNQCTFQCRVTYLEENSLSPITGVRCLDLLPK</sequence>
<dbReference type="InterPro" id="IPR036058">
    <property type="entry name" value="Kazal_dom_sf"/>
</dbReference>
<feature type="transmembrane region" description="Helical" evidence="1">
    <location>
        <begin position="7"/>
        <end position="26"/>
    </location>
</feature>
<proteinExistence type="predicted"/>
<name>A0ABM3MV61_GALME</name>
<feature type="domain" description="Kazal-like" evidence="2">
    <location>
        <begin position="33"/>
        <end position="65"/>
    </location>
</feature>
<protein>
    <submittedName>
        <fullName evidence="4">Uncharacterized protein LOC128199976</fullName>
    </submittedName>
</protein>
<dbReference type="Proteomes" id="UP001652740">
    <property type="component" value="Unplaced"/>
</dbReference>
<dbReference type="Pfam" id="PF00050">
    <property type="entry name" value="Kazal_1"/>
    <property type="match status" value="1"/>
</dbReference>
<gene>
    <name evidence="4" type="primary">LOC128199976</name>
</gene>
<accession>A0ABM3MV61</accession>
<dbReference type="PROSITE" id="PS00282">
    <property type="entry name" value="KAZAL_1"/>
    <property type="match status" value="1"/>
</dbReference>
<dbReference type="RefSeq" id="XP_052755115.1">
    <property type="nucleotide sequence ID" value="XM_052899155.1"/>
</dbReference>
<evidence type="ECO:0000259" key="2">
    <source>
        <dbReference type="PROSITE" id="PS51465"/>
    </source>
</evidence>
<dbReference type="SUPFAM" id="SSF100895">
    <property type="entry name" value="Kazal-type serine protease inhibitors"/>
    <property type="match status" value="1"/>
</dbReference>
<keyword evidence="1" id="KW-0812">Transmembrane</keyword>
<keyword evidence="1" id="KW-1133">Transmembrane helix</keyword>
<keyword evidence="3" id="KW-1185">Reference proteome</keyword>
<evidence type="ECO:0000313" key="3">
    <source>
        <dbReference type="Proteomes" id="UP001652740"/>
    </source>
</evidence>
<dbReference type="PROSITE" id="PS51465">
    <property type="entry name" value="KAZAL_2"/>
    <property type="match status" value="1"/>
</dbReference>
<dbReference type="Gene3D" id="3.30.60.30">
    <property type="match status" value="1"/>
</dbReference>
<dbReference type="CDD" id="cd00104">
    <property type="entry name" value="KAZAL_FS"/>
    <property type="match status" value="1"/>
</dbReference>